<evidence type="ECO:0000256" key="2">
    <source>
        <dbReference type="SAM" id="Phobius"/>
    </source>
</evidence>
<dbReference type="AlphaFoldDB" id="F9WNL5"/>
<feature type="transmembrane region" description="Helical" evidence="2">
    <location>
        <begin position="544"/>
        <end position="565"/>
    </location>
</feature>
<keyword evidence="2" id="KW-1133">Transmembrane helix</keyword>
<gene>
    <name evidence="4" type="ORF">TvY486_0018370</name>
</gene>
<dbReference type="VEuPathDB" id="TriTrypDB:TvY486_0018370"/>
<keyword evidence="5" id="KW-1185">Reference proteome</keyword>
<feature type="compositionally biased region" description="Basic and acidic residues" evidence="1">
    <location>
        <begin position="477"/>
        <end position="496"/>
    </location>
</feature>
<keyword evidence="2" id="KW-0812">Transmembrane</keyword>
<dbReference type="EMBL" id="CAEX01002673">
    <property type="protein sequence ID" value="CCD19133.1"/>
    <property type="molecule type" value="Genomic_DNA"/>
</dbReference>
<feature type="chain" id="PRO_5003395224" evidence="3">
    <location>
        <begin position="20"/>
        <end position="578"/>
    </location>
</feature>
<accession>F9WNL5</accession>
<evidence type="ECO:0000256" key="1">
    <source>
        <dbReference type="SAM" id="MobiDB-lite"/>
    </source>
</evidence>
<dbReference type="Proteomes" id="UP000009027">
    <property type="component" value="Unassembled WGS sequence"/>
</dbReference>
<proteinExistence type="predicted"/>
<feature type="signal peptide" evidence="3">
    <location>
        <begin position="1"/>
        <end position="19"/>
    </location>
</feature>
<evidence type="ECO:0000313" key="4">
    <source>
        <dbReference type="EMBL" id="CCD19133.1"/>
    </source>
</evidence>
<sequence>MWSFCYRISLLLFVALCHSVCSSCASASRPVSASELRTLRAQDCEWWRKKKAVDRPASALRTKLISLRDALDKEYSECRGELADAWPASQHPSVTAASNKAGEALWKVIQLVDNAARSVGLILLHVKTLGAYAVEDDTVIFDCEVLTVEDRYTPPDNITELYSALAKAKEDLFHSNETKRAPGFIYRGYENKFSELIQSLNATENAHTLLSQVRKEINSTKQVLVTAKGLREVFDAKVAAGCAIERRLNIMKDTFVALGNIARDVVAKESMITAKVLELRAEEGKYGVNGTKVNDTQPALEAATSAEKEASTALQMVLNATYGSGSKGLHALLGYGDDFKHNVEQCQNATYLDRVVLLHLVGEERTHYYFDFGAWRASADNLWASVTNMTDHTHVNCERLENVSCTDLLTKTNDLIEVLRRSRGSIESKLGEAIAVLEAVREQVILGKAHLNAWLLQEQIRKEKQSALSGEVAGPHEPAKDESVAPKGDAKPEEKSLQPAAAVVADLDDVVDSAAHANVNDNDDLELDNGVHAELNSRKSSTTIAVAAVASVALVAAAAVALFVVRKRRTTYKEVAPF</sequence>
<organism evidence="4 5">
    <name type="scientific">Trypanosoma vivax (strain Y486)</name>
    <dbReference type="NCBI Taxonomy" id="1055687"/>
    <lineage>
        <taxon>Eukaryota</taxon>
        <taxon>Discoba</taxon>
        <taxon>Euglenozoa</taxon>
        <taxon>Kinetoplastea</taxon>
        <taxon>Metakinetoplastina</taxon>
        <taxon>Trypanosomatida</taxon>
        <taxon>Trypanosomatidae</taxon>
        <taxon>Trypanosoma</taxon>
        <taxon>Duttonella</taxon>
    </lineage>
</organism>
<evidence type="ECO:0000313" key="5">
    <source>
        <dbReference type="Proteomes" id="UP000009027"/>
    </source>
</evidence>
<keyword evidence="3" id="KW-0732">Signal</keyword>
<feature type="region of interest" description="Disordered" evidence="1">
    <location>
        <begin position="466"/>
        <end position="498"/>
    </location>
</feature>
<name>F9WNL5_TRYVY</name>
<keyword evidence="2" id="KW-0472">Membrane</keyword>
<reference evidence="4 5" key="1">
    <citation type="journal article" date="2012" name="Proc. Natl. Acad. Sci. U.S.A.">
        <title>Antigenic diversity is generated by distinct evolutionary mechanisms in African trypanosome species.</title>
        <authorList>
            <person name="Jackson A.P."/>
            <person name="Berry A."/>
            <person name="Aslett M."/>
            <person name="Allison H.C."/>
            <person name="Burton P."/>
            <person name="Vavrova-Anderson J."/>
            <person name="Brown R."/>
            <person name="Browne H."/>
            <person name="Corton N."/>
            <person name="Hauser H."/>
            <person name="Gamble J."/>
            <person name="Gilderthorp R."/>
            <person name="Marcello L."/>
            <person name="McQuillan J."/>
            <person name="Otto T.D."/>
            <person name="Quail M.A."/>
            <person name="Sanders M.J."/>
            <person name="van Tonder A."/>
            <person name="Ginger M.L."/>
            <person name="Field M.C."/>
            <person name="Barry J.D."/>
            <person name="Hertz-Fowler C."/>
            <person name="Berriman M."/>
        </authorList>
    </citation>
    <scope>NUCLEOTIDE SEQUENCE</scope>
    <source>
        <strain evidence="4 5">Y486</strain>
    </source>
</reference>
<protein>
    <submittedName>
        <fullName evidence="4">Uncharacterized protein</fullName>
    </submittedName>
</protein>
<evidence type="ECO:0000256" key="3">
    <source>
        <dbReference type="SAM" id="SignalP"/>
    </source>
</evidence>